<proteinExistence type="predicted"/>
<evidence type="ECO:0008006" key="5">
    <source>
        <dbReference type="Google" id="ProtNLM"/>
    </source>
</evidence>
<dbReference type="SUPFAM" id="SSF54637">
    <property type="entry name" value="Thioesterase/thiol ester dehydrase-isomerase"/>
    <property type="match status" value="1"/>
</dbReference>
<name>A0A841HUV3_9GAMM</name>
<dbReference type="Gene3D" id="2.40.160.210">
    <property type="entry name" value="Acyl-CoA thioesterase, double hotdog domain"/>
    <property type="match status" value="1"/>
</dbReference>
<dbReference type="Pfam" id="PF20789">
    <property type="entry name" value="4HBT_3C"/>
    <property type="match status" value="1"/>
</dbReference>
<keyword evidence="4" id="KW-1185">Reference proteome</keyword>
<evidence type="ECO:0000313" key="3">
    <source>
        <dbReference type="EMBL" id="MBB6095752.1"/>
    </source>
</evidence>
<dbReference type="InterPro" id="IPR049450">
    <property type="entry name" value="ACOT8-like_C"/>
</dbReference>
<feature type="domain" description="Acyl-CoA thioesterase-like N-terminal HotDog" evidence="1">
    <location>
        <begin position="19"/>
        <end position="100"/>
    </location>
</feature>
<sequence length="261" mass="28307">MDYLYRVEGNIAHTHSCAAGPWSADMQHGGAPASLVSWAAEKIPTREPMQVARITIDLLRPVPIAPLEIRSEVVREGKKIQLCSITLLANGVEVTRASVLKIRASSLELPDDIEDERIELPGPGGGETPTQLIGSASNAFIHGLSLRIVRGGFRTLGPGACWFRAERPVIEGQPISALMRAAMTADFCNGVSSVLKFDEWTFLNADLTVSLARMPLGEWILLDAQTWLGDNGAGIAFARLGDERGYFGRAVQSMVIEKREA</sequence>
<dbReference type="AlphaFoldDB" id="A0A841HUV3"/>
<accession>A0A841HUV3</accession>
<evidence type="ECO:0000259" key="2">
    <source>
        <dbReference type="Pfam" id="PF20789"/>
    </source>
</evidence>
<dbReference type="RefSeq" id="WP_184335145.1">
    <property type="nucleotide sequence ID" value="NZ_JACHHZ010000006.1"/>
</dbReference>
<evidence type="ECO:0000259" key="1">
    <source>
        <dbReference type="Pfam" id="PF13622"/>
    </source>
</evidence>
<dbReference type="InterPro" id="IPR042171">
    <property type="entry name" value="Acyl-CoA_hotdog"/>
</dbReference>
<reference evidence="3 4" key="1">
    <citation type="submission" date="2020-08" db="EMBL/GenBank/DDBJ databases">
        <title>Genomic Encyclopedia of Type Strains, Phase IV (KMG-IV): sequencing the most valuable type-strain genomes for metagenomic binning, comparative biology and taxonomic classification.</title>
        <authorList>
            <person name="Goeker M."/>
        </authorList>
    </citation>
    <scope>NUCLEOTIDE SEQUENCE [LARGE SCALE GENOMIC DNA]</scope>
    <source>
        <strain evidence="3 4">DSM 26723</strain>
    </source>
</reference>
<evidence type="ECO:0000313" key="4">
    <source>
        <dbReference type="Proteomes" id="UP000588068"/>
    </source>
</evidence>
<dbReference type="Pfam" id="PF13622">
    <property type="entry name" value="4HBT_3"/>
    <property type="match status" value="1"/>
</dbReference>
<dbReference type="InterPro" id="IPR049449">
    <property type="entry name" value="TesB_ACOT8-like_N"/>
</dbReference>
<feature type="domain" description="Acyl-CoA thioesterase-like C-terminal" evidence="2">
    <location>
        <begin position="132"/>
        <end position="256"/>
    </location>
</feature>
<organism evidence="3 4">
    <name type="scientific">Povalibacter uvarum</name>
    <dbReference type="NCBI Taxonomy" id="732238"/>
    <lineage>
        <taxon>Bacteria</taxon>
        <taxon>Pseudomonadati</taxon>
        <taxon>Pseudomonadota</taxon>
        <taxon>Gammaproteobacteria</taxon>
        <taxon>Steroidobacterales</taxon>
        <taxon>Steroidobacteraceae</taxon>
        <taxon>Povalibacter</taxon>
    </lineage>
</organism>
<protein>
    <recommendedName>
        <fullName evidence="5">Thioesterase family protein</fullName>
    </recommendedName>
</protein>
<comment type="caution">
    <text evidence="3">The sequence shown here is derived from an EMBL/GenBank/DDBJ whole genome shotgun (WGS) entry which is preliminary data.</text>
</comment>
<dbReference type="EMBL" id="JACHHZ010000006">
    <property type="protein sequence ID" value="MBB6095752.1"/>
    <property type="molecule type" value="Genomic_DNA"/>
</dbReference>
<gene>
    <name evidence="3" type="ORF">HNQ60_004643</name>
</gene>
<dbReference type="Proteomes" id="UP000588068">
    <property type="component" value="Unassembled WGS sequence"/>
</dbReference>
<dbReference type="InterPro" id="IPR029069">
    <property type="entry name" value="HotDog_dom_sf"/>
</dbReference>